<comment type="caution">
    <text evidence="1">The sequence shown here is derived from an EMBL/GenBank/DDBJ whole genome shotgun (WGS) entry which is preliminary data.</text>
</comment>
<reference evidence="1 2" key="1">
    <citation type="submission" date="2018-04" db="EMBL/GenBank/DDBJ databases">
        <title>The genome sequence of Caulobacter sp. 744.</title>
        <authorList>
            <person name="Gao J."/>
            <person name="Sun J."/>
        </authorList>
    </citation>
    <scope>NUCLEOTIDE SEQUENCE [LARGE SCALE GENOMIC DNA]</scope>
    <source>
        <strain evidence="1 2">774</strain>
    </source>
</reference>
<organism evidence="1 2">
    <name type="scientific">Caulobacter endophyticus</name>
    <dbReference type="NCBI Taxonomy" id="2172652"/>
    <lineage>
        <taxon>Bacteria</taxon>
        <taxon>Pseudomonadati</taxon>
        <taxon>Pseudomonadota</taxon>
        <taxon>Alphaproteobacteria</taxon>
        <taxon>Caulobacterales</taxon>
        <taxon>Caulobacteraceae</taxon>
        <taxon>Caulobacter</taxon>
    </lineage>
</organism>
<dbReference type="RefSeq" id="WP_109101360.1">
    <property type="nucleotide sequence ID" value="NZ_QDKQ01000047.1"/>
</dbReference>
<dbReference type="EMBL" id="QDKQ01000047">
    <property type="protein sequence ID" value="PVM88517.1"/>
    <property type="molecule type" value="Genomic_DNA"/>
</dbReference>
<dbReference type="Proteomes" id="UP000245073">
    <property type="component" value="Unassembled WGS sequence"/>
</dbReference>
<protein>
    <submittedName>
        <fullName evidence="1">Uncharacterized protein</fullName>
    </submittedName>
</protein>
<evidence type="ECO:0000313" key="1">
    <source>
        <dbReference type="EMBL" id="PVM88517.1"/>
    </source>
</evidence>
<dbReference type="AlphaFoldDB" id="A0A2T9JXT4"/>
<evidence type="ECO:0000313" key="2">
    <source>
        <dbReference type="Proteomes" id="UP000245073"/>
    </source>
</evidence>
<proteinExistence type="predicted"/>
<gene>
    <name evidence="1" type="ORF">DDF67_13275</name>
</gene>
<sequence>MTAQEPRIIPPDPNALEAEAEDLMDSAVNADDPIVEAALRRMAIASRIAATMARAVEDSPGVPPSKT</sequence>
<name>A0A2T9JXT4_9CAUL</name>
<keyword evidence="2" id="KW-1185">Reference proteome</keyword>
<accession>A0A2T9JXT4</accession>